<keyword evidence="2" id="KW-1185">Reference proteome</keyword>
<dbReference type="GO" id="GO:0003964">
    <property type="term" value="F:RNA-directed DNA polymerase activity"/>
    <property type="evidence" value="ECO:0007669"/>
    <property type="project" value="UniProtKB-KW"/>
</dbReference>
<dbReference type="PANTHER" id="PTHR33395:SF22">
    <property type="entry name" value="REVERSE TRANSCRIPTASE DOMAIN-CONTAINING PROTEIN"/>
    <property type="match status" value="1"/>
</dbReference>
<accession>A0ABQ9DB95</accession>
<keyword evidence="1" id="KW-0695">RNA-directed DNA polymerase</keyword>
<evidence type="ECO:0000313" key="1">
    <source>
        <dbReference type="EMBL" id="KAJ7415401.1"/>
    </source>
</evidence>
<dbReference type="Proteomes" id="UP001145742">
    <property type="component" value="Unassembled WGS sequence"/>
</dbReference>
<reference evidence="1" key="1">
    <citation type="submission" date="2019-10" db="EMBL/GenBank/DDBJ databases">
        <authorList>
            <person name="Soares A.E.R."/>
            <person name="Aleixo A."/>
            <person name="Schneider P."/>
            <person name="Miyaki C.Y."/>
            <person name="Schneider M.P."/>
            <person name="Mello C."/>
            <person name="Vasconcelos A.T.R."/>
        </authorList>
    </citation>
    <scope>NUCLEOTIDE SEQUENCE</scope>
    <source>
        <tissue evidence="1">Muscle</tissue>
    </source>
</reference>
<dbReference type="PANTHER" id="PTHR33395">
    <property type="entry name" value="TRANSCRIPTASE, PUTATIVE-RELATED-RELATED"/>
    <property type="match status" value="1"/>
</dbReference>
<gene>
    <name evidence="1" type="ORF">WISP_78372</name>
</gene>
<comment type="caution">
    <text evidence="1">The sequence shown here is derived from an EMBL/GenBank/DDBJ whole genome shotgun (WGS) entry which is preliminary data.</text>
</comment>
<evidence type="ECO:0000313" key="2">
    <source>
        <dbReference type="Proteomes" id="UP001145742"/>
    </source>
</evidence>
<organism evidence="1 2">
    <name type="scientific">Willisornis vidua</name>
    <name type="common">Xingu scale-backed antbird</name>
    <dbReference type="NCBI Taxonomy" id="1566151"/>
    <lineage>
        <taxon>Eukaryota</taxon>
        <taxon>Metazoa</taxon>
        <taxon>Chordata</taxon>
        <taxon>Craniata</taxon>
        <taxon>Vertebrata</taxon>
        <taxon>Euteleostomi</taxon>
        <taxon>Archelosauria</taxon>
        <taxon>Archosauria</taxon>
        <taxon>Dinosauria</taxon>
        <taxon>Saurischia</taxon>
        <taxon>Theropoda</taxon>
        <taxon>Coelurosauria</taxon>
        <taxon>Aves</taxon>
        <taxon>Neognathae</taxon>
        <taxon>Neoaves</taxon>
        <taxon>Telluraves</taxon>
        <taxon>Australaves</taxon>
        <taxon>Passeriformes</taxon>
        <taxon>Thamnophilidae</taxon>
        <taxon>Willisornis</taxon>
    </lineage>
</organism>
<keyword evidence="1" id="KW-0808">Transferase</keyword>
<proteinExistence type="predicted"/>
<dbReference type="EMBL" id="WHWB01033950">
    <property type="protein sequence ID" value="KAJ7415401.1"/>
    <property type="molecule type" value="Genomic_DNA"/>
</dbReference>
<keyword evidence="1" id="KW-0548">Nucleotidyltransferase</keyword>
<sequence>MLMNYSLRDGPREPQCTELEDQDCKKDQLPANSEIVQDQLNPYKSMRPDVIHLQTLKELADVITKPLSVIFDWSWESREVLDDWNLVNAVQIFKGKKENPGNQLT</sequence>
<name>A0ABQ9DB95_9PASS</name>
<protein>
    <submittedName>
        <fullName evidence="1">RNA-directed DNA polymerase from mobile element jockey</fullName>
    </submittedName>
</protein>